<feature type="binding site" evidence="10">
    <location>
        <position position="166"/>
    </location>
    <ligand>
        <name>glyoxylate</name>
        <dbReference type="ChEBI" id="CHEBI:36655"/>
    </ligand>
</feature>
<evidence type="ECO:0000256" key="3">
    <source>
        <dbReference type="ARBA" id="ARBA00022630"/>
    </source>
</evidence>
<dbReference type="EC" id="1.1.3.15" evidence="2"/>
<dbReference type="PROSITE" id="PS51349">
    <property type="entry name" value="FMN_HYDROXY_ACID_DH_2"/>
    <property type="match status" value="1"/>
</dbReference>
<dbReference type="Gene3D" id="3.20.20.70">
    <property type="entry name" value="Aldolase class I"/>
    <property type="match status" value="1"/>
</dbReference>
<feature type="binding site" evidence="10">
    <location>
        <position position="129"/>
    </location>
    <ligand>
        <name>FMN</name>
        <dbReference type="ChEBI" id="CHEBI:58210"/>
    </ligand>
</feature>
<feature type="binding site" evidence="10">
    <location>
        <position position="157"/>
    </location>
    <ligand>
        <name>FMN</name>
        <dbReference type="ChEBI" id="CHEBI:58210"/>
    </ligand>
</feature>
<dbReference type="EMBL" id="MRZV01000702">
    <property type="protein sequence ID" value="PIK45597.1"/>
    <property type="molecule type" value="Genomic_DNA"/>
</dbReference>
<dbReference type="CDD" id="cd02809">
    <property type="entry name" value="alpha_hydroxyacid_oxid_FMN"/>
    <property type="match status" value="1"/>
</dbReference>
<keyword evidence="5" id="KW-0560">Oxidoreductase</keyword>
<feature type="binding site" evidence="10">
    <location>
        <begin position="311"/>
        <end position="312"/>
    </location>
    <ligand>
        <name>FMN</name>
        <dbReference type="ChEBI" id="CHEBI:58210"/>
    </ligand>
</feature>
<evidence type="ECO:0000256" key="7">
    <source>
        <dbReference type="ARBA" id="ARBA00029325"/>
    </source>
</evidence>
<keyword evidence="13" id="KW-1185">Reference proteome</keyword>
<comment type="catalytic activity">
    <reaction evidence="8">
        <text>2-hydroxyoctanoate + O2 = 2-oxooctanoate + H2O2</text>
        <dbReference type="Rhea" id="RHEA:67940"/>
        <dbReference type="ChEBI" id="CHEBI:15379"/>
        <dbReference type="ChEBI" id="CHEBI:16240"/>
        <dbReference type="ChEBI" id="CHEBI:133514"/>
        <dbReference type="ChEBI" id="CHEBI:176689"/>
    </reaction>
    <physiologicalReaction direction="left-to-right" evidence="8">
        <dbReference type="Rhea" id="RHEA:67941"/>
    </physiologicalReaction>
</comment>
<feature type="binding site" evidence="10">
    <location>
        <position position="259"/>
    </location>
    <ligand>
        <name>glyoxylate</name>
        <dbReference type="ChEBI" id="CHEBI:36655"/>
    </ligand>
</feature>
<feature type="binding site" evidence="10">
    <location>
        <position position="232"/>
    </location>
    <ligand>
        <name>FMN</name>
        <dbReference type="ChEBI" id="CHEBI:58210"/>
    </ligand>
</feature>
<sequence>MTSMTCLDDFESYAKKHLPKYAFDYYSSGANLEQTVKDNVAAYRRLRLYPELLRDVSKRDLSTTILGQKVDIPIAIAPTAMQSMAHPYGEVATAKAAASLKTGMVLSSWSTCSIEEVAEAAPDCLRWFQLYVYKDRDLTERLVRRAEKAGYKALFLTVDTPQLGRRYADVKNNFSLPPPLKLANFEQASQTDVVGSSDSGLAEYVASQVDQTLSWDDVTWLKGITSLPIVLKGILTEEDTREAVAHGVAGIVVSNHGGRQLDGVLATIDALPEVVKAAAGSGVEVYLDGGIRLGTDVLKAIALGARAVFIGRPVLWGLSYKGEEGVKEVLEMLKNEFNLALALSGCTSPENVPRELVRRQPQHSSNL</sequence>
<dbReference type="SUPFAM" id="SSF51395">
    <property type="entry name" value="FMN-linked oxidoreductases"/>
    <property type="match status" value="1"/>
</dbReference>
<keyword evidence="3 10" id="KW-0285">Flavoprotein</keyword>
<feature type="binding site" evidence="10">
    <location>
        <begin position="78"/>
        <end position="80"/>
    </location>
    <ligand>
        <name>FMN</name>
        <dbReference type="ChEBI" id="CHEBI:58210"/>
    </ligand>
</feature>
<dbReference type="AlphaFoldDB" id="A0A2G8KC65"/>
<evidence type="ECO:0000259" key="11">
    <source>
        <dbReference type="PROSITE" id="PS51349"/>
    </source>
</evidence>
<dbReference type="PANTHER" id="PTHR10578">
    <property type="entry name" value="S -2-HYDROXY-ACID OXIDASE-RELATED"/>
    <property type="match status" value="1"/>
</dbReference>
<keyword evidence="4 10" id="KW-0288">FMN</keyword>
<dbReference type="OrthoDB" id="25826at2759"/>
<dbReference type="GO" id="GO:0005777">
    <property type="term" value="C:peroxisome"/>
    <property type="evidence" value="ECO:0007669"/>
    <property type="project" value="UniProtKB-ARBA"/>
</dbReference>
<dbReference type="Proteomes" id="UP000230750">
    <property type="component" value="Unassembled WGS sequence"/>
</dbReference>
<dbReference type="PROSITE" id="PS00557">
    <property type="entry name" value="FMN_HYDROXY_ACID_DH_1"/>
    <property type="match status" value="1"/>
</dbReference>
<name>A0A2G8KC65_STIJA</name>
<dbReference type="FunFam" id="3.20.20.70:FF:000056">
    <property type="entry name" value="hydroxyacid oxidase 2"/>
    <property type="match status" value="1"/>
</dbReference>
<feature type="binding site" evidence="10">
    <location>
        <position position="254"/>
    </location>
    <ligand>
        <name>FMN</name>
        <dbReference type="ChEBI" id="CHEBI:58210"/>
    </ligand>
</feature>
<evidence type="ECO:0000256" key="2">
    <source>
        <dbReference type="ARBA" id="ARBA00013087"/>
    </source>
</evidence>
<evidence type="ECO:0000256" key="1">
    <source>
        <dbReference type="ARBA" id="ARBA00001917"/>
    </source>
</evidence>
<evidence type="ECO:0000256" key="8">
    <source>
        <dbReference type="ARBA" id="ARBA00029327"/>
    </source>
</evidence>
<feature type="active site" description="Proton acceptor" evidence="9">
    <location>
        <position position="256"/>
    </location>
</feature>
<dbReference type="InterPro" id="IPR037396">
    <property type="entry name" value="FMN_HAD"/>
</dbReference>
<protein>
    <recommendedName>
        <fullName evidence="2">(S)-2-hydroxy-acid oxidase</fullName>
        <ecNumber evidence="2">1.1.3.15</ecNumber>
    </recommendedName>
</protein>
<dbReference type="GO" id="GO:0003973">
    <property type="term" value="F:(S)-2-hydroxy-acid oxidase activity"/>
    <property type="evidence" value="ECO:0007669"/>
    <property type="project" value="UniProtKB-EC"/>
</dbReference>
<evidence type="ECO:0000256" key="4">
    <source>
        <dbReference type="ARBA" id="ARBA00022643"/>
    </source>
</evidence>
<feature type="domain" description="FMN hydroxy acid dehydrogenase" evidence="11">
    <location>
        <begin position="1"/>
        <end position="362"/>
    </location>
</feature>
<feature type="binding site" evidence="10">
    <location>
        <begin position="288"/>
        <end position="292"/>
    </location>
    <ligand>
        <name>FMN</name>
        <dbReference type="ChEBI" id="CHEBI:58210"/>
    </ligand>
</feature>
<evidence type="ECO:0000256" key="6">
    <source>
        <dbReference type="ARBA" id="ARBA00024042"/>
    </source>
</evidence>
<evidence type="ECO:0000256" key="9">
    <source>
        <dbReference type="PIRSR" id="PIRSR000138-1"/>
    </source>
</evidence>
<evidence type="ECO:0000313" key="12">
    <source>
        <dbReference type="EMBL" id="PIK45597.1"/>
    </source>
</evidence>
<feature type="binding site" evidence="10">
    <location>
        <position position="107"/>
    </location>
    <ligand>
        <name>FMN</name>
        <dbReference type="ChEBI" id="CHEBI:58210"/>
    </ligand>
</feature>
<reference evidence="12 13" key="1">
    <citation type="journal article" date="2017" name="PLoS Biol.">
        <title>The sea cucumber genome provides insights into morphological evolution and visceral regeneration.</title>
        <authorList>
            <person name="Zhang X."/>
            <person name="Sun L."/>
            <person name="Yuan J."/>
            <person name="Sun Y."/>
            <person name="Gao Y."/>
            <person name="Zhang L."/>
            <person name="Li S."/>
            <person name="Dai H."/>
            <person name="Hamel J.F."/>
            <person name="Liu C."/>
            <person name="Yu Y."/>
            <person name="Liu S."/>
            <person name="Lin W."/>
            <person name="Guo K."/>
            <person name="Jin S."/>
            <person name="Xu P."/>
            <person name="Storey K.B."/>
            <person name="Huan P."/>
            <person name="Zhang T."/>
            <person name="Zhou Y."/>
            <person name="Zhang J."/>
            <person name="Lin C."/>
            <person name="Li X."/>
            <person name="Xing L."/>
            <person name="Huo D."/>
            <person name="Sun M."/>
            <person name="Wang L."/>
            <person name="Mercier A."/>
            <person name="Li F."/>
            <person name="Yang H."/>
            <person name="Xiang J."/>
        </authorList>
    </citation>
    <scope>NUCLEOTIDE SEQUENCE [LARGE SCALE GENOMIC DNA]</scope>
    <source>
        <strain evidence="12">Shaxun</strain>
        <tissue evidence="12">Muscle</tissue>
    </source>
</reference>
<proteinExistence type="inferred from homology"/>
<accession>A0A2G8KC65</accession>
<comment type="catalytic activity">
    <reaction evidence="7">
        <text>a (2S)-2-hydroxycarboxylate + O2 = a 2-oxocarboxylate + H2O2</text>
        <dbReference type="Rhea" id="RHEA:16789"/>
        <dbReference type="ChEBI" id="CHEBI:15379"/>
        <dbReference type="ChEBI" id="CHEBI:16240"/>
        <dbReference type="ChEBI" id="CHEBI:35179"/>
        <dbReference type="ChEBI" id="CHEBI:58123"/>
        <dbReference type="EC" id="1.1.3.15"/>
    </reaction>
    <physiologicalReaction direction="left-to-right" evidence="7">
        <dbReference type="Rhea" id="RHEA:16790"/>
    </physiologicalReaction>
</comment>
<dbReference type="InterPro" id="IPR013785">
    <property type="entry name" value="Aldolase_TIM"/>
</dbReference>
<gene>
    <name evidence="12" type="ORF">BSL78_17532</name>
</gene>
<dbReference type="InterPro" id="IPR008259">
    <property type="entry name" value="FMN_hydac_DH_AS"/>
</dbReference>
<dbReference type="PIRSF" id="PIRSF000138">
    <property type="entry name" value="Al-hdrx_acd_dh"/>
    <property type="match status" value="1"/>
</dbReference>
<dbReference type="Pfam" id="PF01070">
    <property type="entry name" value="FMN_dh"/>
    <property type="match status" value="1"/>
</dbReference>
<dbReference type="STRING" id="307972.A0A2G8KC65"/>
<feature type="binding site" evidence="10">
    <location>
        <position position="256"/>
    </location>
    <ligand>
        <name>glyoxylate</name>
        <dbReference type="ChEBI" id="CHEBI:36655"/>
    </ligand>
</feature>
<comment type="similarity">
    <text evidence="6">Belongs to the FMN-dependent alpha-hydroxy acid dehydrogenase family.</text>
</comment>
<evidence type="ECO:0000313" key="13">
    <source>
        <dbReference type="Proteomes" id="UP000230750"/>
    </source>
</evidence>
<evidence type="ECO:0000256" key="10">
    <source>
        <dbReference type="PIRSR" id="PIRSR000138-2"/>
    </source>
</evidence>
<organism evidence="12 13">
    <name type="scientific">Stichopus japonicus</name>
    <name type="common">Sea cucumber</name>
    <dbReference type="NCBI Taxonomy" id="307972"/>
    <lineage>
        <taxon>Eukaryota</taxon>
        <taxon>Metazoa</taxon>
        <taxon>Echinodermata</taxon>
        <taxon>Eleutherozoa</taxon>
        <taxon>Echinozoa</taxon>
        <taxon>Holothuroidea</taxon>
        <taxon>Aspidochirotacea</taxon>
        <taxon>Aspidochirotida</taxon>
        <taxon>Stichopodidae</taxon>
        <taxon>Apostichopus</taxon>
    </lineage>
</organism>
<dbReference type="GO" id="GO:0010181">
    <property type="term" value="F:FMN binding"/>
    <property type="evidence" value="ECO:0007669"/>
    <property type="project" value="InterPro"/>
</dbReference>
<comment type="cofactor">
    <cofactor evidence="1">
        <name>FMN</name>
        <dbReference type="ChEBI" id="CHEBI:58210"/>
    </cofactor>
</comment>
<dbReference type="InterPro" id="IPR000262">
    <property type="entry name" value="FMN-dep_DH"/>
</dbReference>
<feature type="binding site" evidence="10">
    <location>
        <position position="131"/>
    </location>
    <ligand>
        <name>glyoxylate</name>
        <dbReference type="ChEBI" id="CHEBI:36655"/>
    </ligand>
</feature>
<feature type="binding site" evidence="10">
    <location>
        <position position="25"/>
    </location>
    <ligand>
        <name>glyoxylate</name>
        <dbReference type="ChEBI" id="CHEBI:36655"/>
    </ligand>
</feature>
<evidence type="ECO:0000256" key="5">
    <source>
        <dbReference type="ARBA" id="ARBA00023002"/>
    </source>
</evidence>
<dbReference type="PANTHER" id="PTHR10578:SF107">
    <property type="entry name" value="2-HYDROXYACID OXIDASE 1"/>
    <property type="match status" value="1"/>
</dbReference>
<comment type="caution">
    <text evidence="12">The sequence shown here is derived from an EMBL/GenBank/DDBJ whole genome shotgun (WGS) entry which is preliminary data.</text>
</comment>
<dbReference type="InterPro" id="IPR012133">
    <property type="entry name" value="Alpha-hydoxy_acid_DH_FMN"/>
</dbReference>